<name>A0ABY3XVB8_9ACTN</name>
<feature type="region of interest" description="Disordered" evidence="1">
    <location>
        <begin position="28"/>
        <end position="94"/>
    </location>
</feature>
<reference evidence="3 4" key="1">
    <citation type="journal article" date="2023" name="Microbiol. Spectr.">
        <title>Synergy between Genome Mining, Metabolomics, and Bioinformatics Uncovers Antibacterial Chlorinated Carbazole Alkaloids and Their Biosynthetic Gene Cluster from Streptomyces tubbatahanensis sp. nov., a Novel Actinomycete Isolated from Sulu Sea, Philippines.</title>
        <authorList>
            <person name="Tenebro C.P."/>
            <person name="Trono D.J.V.L."/>
            <person name="Balida L.A.P."/>
            <person name="Bayog L.K.A."/>
            <person name="Bruna J.R."/>
            <person name="Sabido E.M."/>
            <person name="Caspe D.P.C."/>
            <person name="de Los Santos E.L.C."/>
            <person name="Saludes J.P."/>
            <person name="Dalisay D.S."/>
        </authorList>
    </citation>
    <scope>NUCLEOTIDE SEQUENCE [LARGE SCALE GENOMIC DNA]</scope>
    <source>
        <strain evidence="3 4">DSD3025</strain>
    </source>
</reference>
<accession>A0ABY3XVB8</accession>
<evidence type="ECO:0000256" key="1">
    <source>
        <dbReference type="SAM" id="MobiDB-lite"/>
    </source>
</evidence>
<dbReference type="EMBL" id="CP093846">
    <property type="protein sequence ID" value="UNS98370.1"/>
    <property type="molecule type" value="Genomic_DNA"/>
</dbReference>
<evidence type="ECO:0000313" key="3">
    <source>
        <dbReference type="EMBL" id="UNS98370.1"/>
    </source>
</evidence>
<keyword evidence="2" id="KW-0732">Signal</keyword>
<dbReference type="Proteomes" id="UP001202244">
    <property type="component" value="Chromosome"/>
</dbReference>
<evidence type="ECO:0000256" key="2">
    <source>
        <dbReference type="SAM" id="SignalP"/>
    </source>
</evidence>
<keyword evidence="4" id="KW-1185">Reference proteome</keyword>
<dbReference type="RefSeq" id="WP_242753281.1">
    <property type="nucleotide sequence ID" value="NZ_CP093846.1"/>
</dbReference>
<dbReference type="PROSITE" id="PS51257">
    <property type="entry name" value="PROKAR_LIPOPROTEIN"/>
    <property type="match status" value="1"/>
</dbReference>
<proteinExistence type="predicted"/>
<feature type="region of interest" description="Disordered" evidence="1">
    <location>
        <begin position="155"/>
        <end position="185"/>
    </location>
</feature>
<feature type="chain" id="PRO_5047508328" description="Lipoprotein" evidence="2">
    <location>
        <begin position="27"/>
        <end position="185"/>
    </location>
</feature>
<evidence type="ECO:0000313" key="4">
    <source>
        <dbReference type="Proteomes" id="UP001202244"/>
    </source>
</evidence>
<sequence>MRRSARISGAVAAAAALAFLVGGCGGDGGGTSIADPGDKHPDLSEEPGGSGPPGEAADGSGDNGDENGEGGGDGSVDPSAMVGAWATHPAADGKSVVFSISPDKRVFMILPDRCDGKANGTALDLTCEGGGTDYTSGTVTSVSDKSMTVKWKSGRTVELGKSSDPELASPPPDLPTDFPSAEDPF</sequence>
<protein>
    <recommendedName>
        <fullName evidence="5">Lipoprotein</fullName>
    </recommendedName>
</protein>
<evidence type="ECO:0008006" key="5">
    <source>
        <dbReference type="Google" id="ProtNLM"/>
    </source>
</evidence>
<feature type="signal peptide" evidence="2">
    <location>
        <begin position="1"/>
        <end position="26"/>
    </location>
</feature>
<organism evidence="3 4">
    <name type="scientific">Streptomyces tubbatahanensis</name>
    <dbReference type="NCBI Taxonomy" id="2923272"/>
    <lineage>
        <taxon>Bacteria</taxon>
        <taxon>Bacillati</taxon>
        <taxon>Actinomycetota</taxon>
        <taxon>Actinomycetes</taxon>
        <taxon>Kitasatosporales</taxon>
        <taxon>Streptomycetaceae</taxon>
        <taxon>Streptomyces</taxon>
    </lineage>
</organism>
<gene>
    <name evidence="3" type="ORF">MMF93_19365</name>
</gene>